<feature type="transmembrane region" description="Helical" evidence="6">
    <location>
        <begin position="269"/>
        <end position="291"/>
    </location>
</feature>
<protein>
    <submittedName>
        <fullName evidence="8">ABC-2 type transport system permease protein</fullName>
    </submittedName>
</protein>
<dbReference type="PANTHER" id="PTHR30294:SF47">
    <property type="entry name" value="INNER MEMBRANE TRANSPORT PERMEASE YHHJ"/>
    <property type="match status" value="1"/>
</dbReference>
<evidence type="ECO:0000256" key="1">
    <source>
        <dbReference type="ARBA" id="ARBA00004651"/>
    </source>
</evidence>
<dbReference type="Gene3D" id="3.40.1710.10">
    <property type="entry name" value="abc type-2 transporter like domain"/>
    <property type="match status" value="1"/>
</dbReference>
<dbReference type="GO" id="GO:0005886">
    <property type="term" value="C:plasma membrane"/>
    <property type="evidence" value="ECO:0007669"/>
    <property type="project" value="UniProtKB-SubCell"/>
</dbReference>
<evidence type="ECO:0000256" key="5">
    <source>
        <dbReference type="ARBA" id="ARBA00023136"/>
    </source>
</evidence>
<reference evidence="8 9" key="1">
    <citation type="submission" date="2017-02" db="EMBL/GenBank/DDBJ databases">
        <authorList>
            <person name="Peterson S.W."/>
        </authorList>
    </citation>
    <scope>NUCLEOTIDE SEQUENCE [LARGE SCALE GENOMIC DNA]</scope>
    <source>
        <strain evidence="8 9">ATCC 43324</strain>
    </source>
</reference>
<proteinExistence type="predicted"/>
<dbReference type="RefSeq" id="WP_025070492.1">
    <property type="nucleotide sequence ID" value="NZ_FUXK01000024.1"/>
</dbReference>
<evidence type="ECO:0000313" key="9">
    <source>
        <dbReference type="Proteomes" id="UP000190065"/>
    </source>
</evidence>
<gene>
    <name evidence="8" type="ORF">SAMN02745202_01925</name>
</gene>
<keyword evidence="5 6" id="KW-0472">Membrane</keyword>
<evidence type="ECO:0000256" key="3">
    <source>
        <dbReference type="ARBA" id="ARBA00022692"/>
    </source>
</evidence>
<feature type="transmembrane region" description="Helical" evidence="6">
    <location>
        <begin position="343"/>
        <end position="373"/>
    </location>
</feature>
<evidence type="ECO:0000313" key="8">
    <source>
        <dbReference type="EMBL" id="SKA06313.1"/>
    </source>
</evidence>
<accession>A0A1T4QRB1</accession>
<dbReference type="InterPro" id="IPR051449">
    <property type="entry name" value="ABC-2_transporter_component"/>
</dbReference>
<dbReference type="GO" id="GO:0140359">
    <property type="term" value="F:ABC-type transporter activity"/>
    <property type="evidence" value="ECO:0007669"/>
    <property type="project" value="InterPro"/>
</dbReference>
<evidence type="ECO:0000256" key="4">
    <source>
        <dbReference type="ARBA" id="ARBA00022989"/>
    </source>
</evidence>
<dbReference type="STRING" id="28136.SAMN02745202_01925"/>
<keyword evidence="2" id="KW-1003">Cell membrane</keyword>
<dbReference type="PANTHER" id="PTHR30294">
    <property type="entry name" value="MEMBRANE COMPONENT OF ABC TRANSPORTER YHHJ-RELATED"/>
    <property type="match status" value="1"/>
</dbReference>
<feature type="transmembrane region" description="Helical" evidence="6">
    <location>
        <begin position="188"/>
        <end position="211"/>
    </location>
</feature>
<dbReference type="InterPro" id="IPR013525">
    <property type="entry name" value="ABC2_TM"/>
</dbReference>
<dbReference type="AlphaFoldDB" id="A0A1T4QRB1"/>
<feature type="domain" description="ABC-2 type transporter transmembrane" evidence="7">
    <location>
        <begin position="24"/>
        <end position="373"/>
    </location>
</feature>
<comment type="subcellular location">
    <subcellularLocation>
        <location evidence="1">Cell membrane</location>
        <topology evidence="1">Multi-pass membrane protein</topology>
    </subcellularLocation>
</comment>
<feature type="transmembrane region" description="Helical" evidence="6">
    <location>
        <begin position="232"/>
        <end position="257"/>
    </location>
</feature>
<dbReference type="Pfam" id="PF12698">
    <property type="entry name" value="ABC2_membrane_3"/>
    <property type="match status" value="1"/>
</dbReference>
<keyword evidence="3 6" id="KW-0812">Transmembrane</keyword>
<keyword evidence="4 6" id="KW-1133">Transmembrane helix</keyword>
<name>A0A1T4QRB1_9BACT</name>
<evidence type="ECO:0000259" key="7">
    <source>
        <dbReference type="Pfam" id="PF12698"/>
    </source>
</evidence>
<dbReference type="eggNOG" id="COG1668">
    <property type="taxonomic scope" value="Bacteria"/>
</dbReference>
<evidence type="ECO:0000256" key="2">
    <source>
        <dbReference type="ARBA" id="ARBA00022475"/>
    </source>
</evidence>
<evidence type="ECO:0000256" key="6">
    <source>
        <dbReference type="SAM" id="Phobius"/>
    </source>
</evidence>
<sequence>MKTLRQIWTIAFRECGIMREQPIYWISLVVFPIVVIVFFTSLMAQGVPTDMPVGVVDLDQTATSRAMIRRLDAFQSSQVVAQYQNMNEAREAIQRNEIYAFLYIPKGMTRGLGTNTQPKLSFYYSSTTLVAGSLLFKDLKTISALGSAAVGQAKLSALGRTPREIRTTLQPIAIDLHMLQNPWANYNVYLSTVMVPGLLMLFVFLLTPYSLGIEIKFQRSREWMALADNRAWVALAGKLLPQLVVSLLMFYAFEFYIYYVQDFPHSGGFLPILLCGILSLLAAQGFGIFVFGLMPGLRMAMSVCSLWAVVSLSIAGTTFPVFAMSPMLEAVAQLFPLRHYYMLYQLCVLNGFPLSAAWLNLLALLLFCFLPFVSLWNIKRAMLLYTYLP</sequence>
<dbReference type="EMBL" id="FUXK01000024">
    <property type="protein sequence ID" value="SKA06313.1"/>
    <property type="molecule type" value="Genomic_DNA"/>
</dbReference>
<organism evidence="8 9">
    <name type="scientific">Segatella oulorum</name>
    <dbReference type="NCBI Taxonomy" id="28136"/>
    <lineage>
        <taxon>Bacteria</taxon>
        <taxon>Pseudomonadati</taxon>
        <taxon>Bacteroidota</taxon>
        <taxon>Bacteroidia</taxon>
        <taxon>Bacteroidales</taxon>
        <taxon>Prevotellaceae</taxon>
        <taxon>Segatella</taxon>
    </lineage>
</organism>
<feature type="transmembrane region" description="Helical" evidence="6">
    <location>
        <begin position="23"/>
        <end position="44"/>
    </location>
</feature>
<feature type="transmembrane region" description="Helical" evidence="6">
    <location>
        <begin position="303"/>
        <end position="323"/>
    </location>
</feature>
<dbReference type="Proteomes" id="UP000190065">
    <property type="component" value="Unassembled WGS sequence"/>
</dbReference>